<protein>
    <recommendedName>
        <fullName evidence="11">NADH kinase</fullName>
        <ecNumber evidence="11">2.7.1.86</ecNumber>
    </recommendedName>
</protein>
<comment type="similarity">
    <text evidence="2">Belongs to the NAD kinase family.</text>
</comment>
<sequence length="318" mass="35325">MARRKLLMLFKPFDAYPVLESGSLSRITNPQELQMLRYLESRCKVHKNAVNFCQDILRSKPVEWEAISRNNLSQPIRDVDLVVTVGGDGTLLQASHFMDDSVPVLGVNSDPTQVKEVEEFNNEFDATRSTGHLCTATINNFEQVLDNVIEGRMLPSKLSRISILVNSQLLPTFALNDILIAHPCPAAVSRFSFRIKRNDQSFSPFVHCRSSGFRVSTAAGSTAAMLSAGGFPMPPLSRELQYMVREPISPGAAASLMHGFTKPNESMDFTWFSKEGDLYIDGSHVCYSIKYGDTIQISSQAPVLKVFLSQNLLSKNVT</sequence>
<dbReference type="PANTHER" id="PTHR20275:SF28">
    <property type="entry name" value="NADH KINASE"/>
    <property type="match status" value="1"/>
</dbReference>
<keyword evidence="6" id="KW-0547">Nucleotide-binding</keyword>
<evidence type="ECO:0000313" key="13">
    <source>
        <dbReference type="Proteomes" id="UP000813462"/>
    </source>
</evidence>
<dbReference type="InterPro" id="IPR016064">
    <property type="entry name" value="NAD/diacylglycerol_kinase_sf"/>
</dbReference>
<comment type="subcellular location">
    <subcellularLocation>
        <location evidence="1">Cytoplasm</location>
    </subcellularLocation>
</comment>
<dbReference type="Pfam" id="PF01513">
    <property type="entry name" value="NAD_kinase"/>
    <property type="match status" value="1"/>
</dbReference>
<keyword evidence="10" id="KW-0520">NAD</keyword>
<keyword evidence="9" id="KW-0521">NADP</keyword>
<dbReference type="EC" id="2.7.1.86" evidence="11"/>
<dbReference type="SUPFAM" id="SSF111331">
    <property type="entry name" value="NAD kinase/diacylglycerol kinase-like"/>
    <property type="match status" value="1"/>
</dbReference>
<evidence type="ECO:0000256" key="10">
    <source>
        <dbReference type="ARBA" id="ARBA00023027"/>
    </source>
</evidence>
<gene>
    <name evidence="12" type="ORF">FEM48_Zijuj12G0121200</name>
</gene>
<comment type="subunit">
    <text evidence="3">Homodimer.</text>
</comment>
<evidence type="ECO:0000256" key="5">
    <source>
        <dbReference type="ARBA" id="ARBA00022679"/>
    </source>
</evidence>
<dbReference type="AlphaFoldDB" id="A0A978UD84"/>
<keyword evidence="8" id="KW-0067">ATP-binding</keyword>
<dbReference type="Gene3D" id="2.60.200.30">
    <property type="entry name" value="Probable inorganic polyphosphate/atp-NAD kinase, domain 2"/>
    <property type="match status" value="1"/>
</dbReference>
<dbReference type="FunFam" id="2.60.200.30:FF:000015">
    <property type="entry name" value="NAD(H) kinase 3"/>
    <property type="match status" value="1"/>
</dbReference>
<dbReference type="InterPro" id="IPR017437">
    <property type="entry name" value="ATP-NAD_kinase_PpnK-typ_C"/>
</dbReference>
<proteinExistence type="inferred from homology"/>
<dbReference type="InterPro" id="IPR017438">
    <property type="entry name" value="ATP-NAD_kinase_N"/>
</dbReference>
<dbReference type="FunFam" id="3.40.50.10330:FF:000027">
    <property type="entry name" value="NADH kinase"/>
    <property type="match status" value="1"/>
</dbReference>
<dbReference type="GO" id="GO:0006741">
    <property type="term" value="P:NADP+ biosynthetic process"/>
    <property type="evidence" value="ECO:0007669"/>
    <property type="project" value="InterPro"/>
</dbReference>
<name>A0A978UD84_ZIZJJ</name>
<accession>A0A978UD84</accession>
<dbReference type="GO" id="GO:0042736">
    <property type="term" value="F:NADH kinase activity"/>
    <property type="evidence" value="ECO:0007669"/>
    <property type="project" value="UniProtKB-EC"/>
</dbReference>
<reference evidence="12" key="1">
    <citation type="journal article" date="2021" name="Front. Plant Sci.">
        <title>Chromosome-Scale Genome Assembly for Chinese Sour Jujube and Insights Into Its Genome Evolution and Domestication Signature.</title>
        <authorList>
            <person name="Shen L.-Y."/>
            <person name="Luo H."/>
            <person name="Wang X.-L."/>
            <person name="Wang X.-M."/>
            <person name="Qiu X.-J."/>
            <person name="Liu H."/>
            <person name="Zhou S.-S."/>
            <person name="Jia K.-H."/>
            <person name="Nie S."/>
            <person name="Bao Y.-T."/>
            <person name="Zhang R.-G."/>
            <person name="Yun Q.-Z."/>
            <person name="Chai Y.-H."/>
            <person name="Lu J.-Y."/>
            <person name="Li Y."/>
            <person name="Zhao S.-W."/>
            <person name="Mao J.-F."/>
            <person name="Jia S.-G."/>
            <person name="Mao Y.-M."/>
        </authorList>
    </citation>
    <scope>NUCLEOTIDE SEQUENCE</scope>
    <source>
        <strain evidence="12">AT0</strain>
        <tissue evidence="12">Leaf</tissue>
    </source>
</reference>
<keyword evidence="7" id="KW-0418">Kinase</keyword>
<evidence type="ECO:0000256" key="9">
    <source>
        <dbReference type="ARBA" id="ARBA00022857"/>
    </source>
</evidence>
<dbReference type="InterPro" id="IPR002504">
    <property type="entry name" value="NADK"/>
</dbReference>
<comment type="caution">
    <text evidence="12">The sequence shown here is derived from an EMBL/GenBank/DDBJ whole genome shotgun (WGS) entry which is preliminary data.</text>
</comment>
<evidence type="ECO:0000256" key="8">
    <source>
        <dbReference type="ARBA" id="ARBA00022840"/>
    </source>
</evidence>
<evidence type="ECO:0000256" key="3">
    <source>
        <dbReference type="ARBA" id="ARBA00011738"/>
    </source>
</evidence>
<keyword evidence="4" id="KW-0963">Cytoplasm</keyword>
<evidence type="ECO:0000256" key="11">
    <source>
        <dbReference type="ARBA" id="ARBA00066398"/>
    </source>
</evidence>
<evidence type="ECO:0000256" key="1">
    <source>
        <dbReference type="ARBA" id="ARBA00004496"/>
    </source>
</evidence>
<keyword evidence="5" id="KW-0808">Transferase</keyword>
<dbReference type="Proteomes" id="UP000813462">
    <property type="component" value="Unassembled WGS sequence"/>
</dbReference>
<dbReference type="GO" id="GO:0005524">
    <property type="term" value="F:ATP binding"/>
    <property type="evidence" value="ECO:0007669"/>
    <property type="project" value="UniProtKB-KW"/>
</dbReference>
<dbReference type="GO" id="GO:0005737">
    <property type="term" value="C:cytoplasm"/>
    <property type="evidence" value="ECO:0007669"/>
    <property type="project" value="UniProtKB-SubCell"/>
</dbReference>
<evidence type="ECO:0000313" key="12">
    <source>
        <dbReference type="EMBL" id="KAH7512727.1"/>
    </source>
</evidence>
<dbReference type="GO" id="GO:0003951">
    <property type="term" value="F:NAD+ kinase activity"/>
    <property type="evidence" value="ECO:0007669"/>
    <property type="project" value="InterPro"/>
</dbReference>
<dbReference type="Gene3D" id="3.40.50.10330">
    <property type="entry name" value="Probable inorganic polyphosphate/atp-NAD kinase, domain 1"/>
    <property type="match status" value="1"/>
</dbReference>
<dbReference type="GO" id="GO:0019674">
    <property type="term" value="P:NAD+ metabolic process"/>
    <property type="evidence" value="ECO:0007669"/>
    <property type="project" value="InterPro"/>
</dbReference>
<organism evidence="12 13">
    <name type="scientific">Ziziphus jujuba var. spinosa</name>
    <dbReference type="NCBI Taxonomy" id="714518"/>
    <lineage>
        <taxon>Eukaryota</taxon>
        <taxon>Viridiplantae</taxon>
        <taxon>Streptophyta</taxon>
        <taxon>Embryophyta</taxon>
        <taxon>Tracheophyta</taxon>
        <taxon>Spermatophyta</taxon>
        <taxon>Magnoliopsida</taxon>
        <taxon>eudicotyledons</taxon>
        <taxon>Gunneridae</taxon>
        <taxon>Pentapetalae</taxon>
        <taxon>rosids</taxon>
        <taxon>fabids</taxon>
        <taxon>Rosales</taxon>
        <taxon>Rhamnaceae</taxon>
        <taxon>Paliureae</taxon>
        <taxon>Ziziphus</taxon>
    </lineage>
</organism>
<evidence type="ECO:0000256" key="2">
    <source>
        <dbReference type="ARBA" id="ARBA00010995"/>
    </source>
</evidence>
<dbReference type="PANTHER" id="PTHR20275">
    <property type="entry name" value="NAD KINASE"/>
    <property type="match status" value="1"/>
</dbReference>
<dbReference type="OrthoDB" id="185618at2759"/>
<evidence type="ECO:0000256" key="4">
    <source>
        <dbReference type="ARBA" id="ARBA00022490"/>
    </source>
</evidence>
<evidence type="ECO:0000256" key="6">
    <source>
        <dbReference type="ARBA" id="ARBA00022741"/>
    </source>
</evidence>
<evidence type="ECO:0000256" key="7">
    <source>
        <dbReference type="ARBA" id="ARBA00022777"/>
    </source>
</evidence>
<dbReference type="EMBL" id="JAEACU010000012">
    <property type="protein sequence ID" value="KAH7512727.1"/>
    <property type="molecule type" value="Genomic_DNA"/>
</dbReference>